<dbReference type="RefSeq" id="WP_163151984.1">
    <property type="nucleotide sequence ID" value="NZ_VKHP01000017.1"/>
</dbReference>
<organism evidence="1 2">
    <name type="scientific">Bradyrhizobium uaiense</name>
    <dbReference type="NCBI Taxonomy" id="2594946"/>
    <lineage>
        <taxon>Bacteria</taxon>
        <taxon>Pseudomonadati</taxon>
        <taxon>Pseudomonadota</taxon>
        <taxon>Alphaproteobacteria</taxon>
        <taxon>Hyphomicrobiales</taxon>
        <taxon>Nitrobacteraceae</taxon>
        <taxon>Bradyrhizobium</taxon>
    </lineage>
</organism>
<reference evidence="1 2" key="1">
    <citation type="journal article" date="2020" name="Arch. Microbiol.">
        <title>Bradyrhizobium uaiense sp. nov., a new highly efficient cowpea symbiont.</title>
        <authorList>
            <person name="Cabral Michel D."/>
            <person name="Azarias Guimaraes A."/>
            <person name="Martins da Costa E."/>
            <person name="Soares de Carvalho T."/>
            <person name="Balsanelli E."/>
            <person name="Willems A."/>
            <person name="Maltempi de Souza E."/>
            <person name="de Souza Moreira F.M."/>
        </authorList>
    </citation>
    <scope>NUCLEOTIDE SEQUENCE [LARGE SCALE GENOMIC DNA]</scope>
    <source>
        <strain evidence="1 2">UFLA 03-164</strain>
    </source>
</reference>
<gene>
    <name evidence="1" type="ORF">FNJ47_07095</name>
</gene>
<dbReference type="EMBL" id="VKHP01000017">
    <property type="protein sequence ID" value="NEU95600.1"/>
    <property type="molecule type" value="Genomic_DNA"/>
</dbReference>
<comment type="caution">
    <text evidence="1">The sequence shown here is derived from an EMBL/GenBank/DDBJ whole genome shotgun (WGS) entry which is preliminary data.</text>
</comment>
<keyword evidence="2" id="KW-1185">Reference proteome</keyword>
<name>A0A6P1BDA6_9BRAD</name>
<evidence type="ECO:0000313" key="1">
    <source>
        <dbReference type="EMBL" id="NEU95600.1"/>
    </source>
</evidence>
<accession>A0A6P1BDA6</accession>
<proteinExistence type="predicted"/>
<dbReference type="Proteomes" id="UP000468531">
    <property type="component" value="Unassembled WGS sequence"/>
</dbReference>
<dbReference type="AlphaFoldDB" id="A0A6P1BDA6"/>
<evidence type="ECO:0000313" key="2">
    <source>
        <dbReference type="Proteomes" id="UP000468531"/>
    </source>
</evidence>
<protein>
    <submittedName>
        <fullName evidence="1">Uncharacterized protein</fullName>
    </submittedName>
</protein>
<sequence length="76" mass="8932">MSSKIEQTASEIADIRLLVQRLRRVEAWRRKRFERAIQELDREKTVLDRSKVIRIAQLYTAVSVRRKAIEAGVVKP</sequence>